<feature type="transmembrane region" description="Helical" evidence="1">
    <location>
        <begin position="25"/>
        <end position="41"/>
    </location>
</feature>
<dbReference type="AlphaFoldDB" id="A0AAP7WDX3"/>
<dbReference type="Proteomes" id="UP000194131">
    <property type="component" value="Unassembled WGS sequence"/>
</dbReference>
<gene>
    <name evidence="2" type="ORF">S3E15_00222</name>
</gene>
<keyword evidence="1" id="KW-0812">Transmembrane</keyword>
<keyword evidence="1" id="KW-0472">Membrane</keyword>
<comment type="caution">
    <text evidence="2">The sequence shown here is derived from an EMBL/GenBank/DDBJ whole genome shotgun (WGS) entry which is preliminary data.</text>
</comment>
<evidence type="ECO:0000313" key="3">
    <source>
        <dbReference type="Proteomes" id="UP000194131"/>
    </source>
</evidence>
<accession>A0AAP7WDX3</accession>
<name>A0AAP7WDX3_BACMY</name>
<sequence>MVIFSLCTIGLLSNIVKIMNGTAKIFNYVLFVFILSAIIYYL</sequence>
<dbReference type="EMBL" id="MRWU01000001">
    <property type="protein sequence ID" value="OSX96591.1"/>
    <property type="molecule type" value="Genomic_DNA"/>
</dbReference>
<reference evidence="2 3" key="1">
    <citation type="submission" date="2016-12" db="EMBL/GenBank/DDBJ databases">
        <title>Genome Sequences of Twelve Sporeforming Bacillus Species Isolated from Foods.</title>
        <authorList>
            <person name="De Jong A."/>
            <person name="Holsappel S."/>
            <person name="Kuipers O.P."/>
        </authorList>
    </citation>
    <scope>NUCLEOTIDE SEQUENCE [LARGE SCALE GENOMIC DNA]</scope>
    <source>
        <strain evidence="2 3">S3E15</strain>
    </source>
</reference>
<organism evidence="2 3">
    <name type="scientific">Bacillus mycoides</name>
    <dbReference type="NCBI Taxonomy" id="1405"/>
    <lineage>
        <taxon>Bacteria</taxon>
        <taxon>Bacillati</taxon>
        <taxon>Bacillota</taxon>
        <taxon>Bacilli</taxon>
        <taxon>Bacillales</taxon>
        <taxon>Bacillaceae</taxon>
        <taxon>Bacillus</taxon>
        <taxon>Bacillus cereus group</taxon>
    </lineage>
</organism>
<evidence type="ECO:0000256" key="1">
    <source>
        <dbReference type="SAM" id="Phobius"/>
    </source>
</evidence>
<protein>
    <submittedName>
        <fullName evidence="2">Uncharacterized protein</fullName>
    </submittedName>
</protein>
<proteinExistence type="predicted"/>
<keyword evidence="1" id="KW-1133">Transmembrane helix</keyword>
<evidence type="ECO:0000313" key="2">
    <source>
        <dbReference type="EMBL" id="OSX96591.1"/>
    </source>
</evidence>